<feature type="transmembrane region" description="Helical" evidence="1">
    <location>
        <begin position="257"/>
        <end position="277"/>
    </location>
</feature>
<organism evidence="2 3">
    <name type="scientific">Paenibacillus nasutitermitis</name>
    <dbReference type="NCBI Taxonomy" id="1652958"/>
    <lineage>
        <taxon>Bacteria</taxon>
        <taxon>Bacillati</taxon>
        <taxon>Bacillota</taxon>
        <taxon>Bacilli</taxon>
        <taxon>Bacillales</taxon>
        <taxon>Paenibacillaceae</taxon>
        <taxon>Paenibacillus</taxon>
    </lineage>
</organism>
<dbReference type="EMBL" id="BMHP01000007">
    <property type="protein sequence ID" value="GGD95153.1"/>
    <property type="molecule type" value="Genomic_DNA"/>
</dbReference>
<dbReference type="AlphaFoldDB" id="A0A917E2Y4"/>
<evidence type="ECO:0000313" key="2">
    <source>
        <dbReference type="EMBL" id="GGD95153.1"/>
    </source>
</evidence>
<proteinExistence type="predicted"/>
<feature type="transmembrane region" description="Helical" evidence="1">
    <location>
        <begin position="198"/>
        <end position="216"/>
    </location>
</feature>
<feature type="transmembrane region" description="Helical" evidence="1">
    <location>
        <begin position="284"/>
        <end position="303"/>
    </location>
</feature>
<accession>A0A917E2Y4</accession>
<keyword evidence="3" id="KW-1185">Reference proteome</keyword>
<feature type="transmembrane region" description="Helical" evidence="1">
    <location>
        <begin position="228"/>
        <end position="251"/>
    </location>
</feature>
<gene>
    <name evidence="2" type="ORF">GCM10010911_62330</name>
</gene>
<keyword evidence="1" id="KW-0812">Transmembrane</keyword>
<keyword evidence="1" id="KW-1133">Transmembrane helix</keyword>
<feature type="transmembrane region" description="Helical" evidence="1">
    <location>
        <begin position="309"/>
        <end position="325"/>
    </location>
</feature>
<keyword evidence="1" id="KW-0472">Membrane</keyword>
<dbReference type="Proteomes" id="UP000612456">
    <property type="component" value="Unassembled WGS sequence"/>
</dbReference>
<reference evidence="2" key="1">
    <citation type="journal article" date="2014" name="Int. J. Syst. Evol. Microbiol.">
        <title>Complete genome sequence of Corynebacterium casei LMG S-19264T (=DSM 44701T), isolated from a smear-ripened cheese.</title>
        <authorList>
            <consortium name="US DOE Joint Genome Institute (JGI-PGF)"/>
            <person name="Walter F."/>
            <person name="Albersmeier A."/>
            <person name="Kalinowski J."/>
            <person name="Ruckert C."/>
        </authorList>
    </citation>
    <scope>NUCLEOTIDE SEQUENCE</scope>
    <source>
        <strain evidence="2">CGMCC 1.15178</strain>
    </source>
</reference>
<comment type="caution">
    <text evidence="2">The sequence shown here is derived from an EMBL/GenBank/DDBJ whole genome shotgun (WGS) entry which is preliminary data.</text>
</comment>
<reference evidence="2" key="2">
    <citation type="submission" date="2020-09" db="EMBL/GenBank/DDBJ databases">
        <authorList>
            <person name="Sun Q."/>
            <person name="Zhou Y."/>
        </authorList>
    </citation>
    <scope>NUCLEOTIDE SEQUENCE</scope>
    <source>
        <strain evidence="2">CGMCC 1.15178</strain>
    </source>
</reference>
<name>A0A917E2Y4_9BACL</name>
<dbReference type="RefSeq" id="WP_188998523.1">
    <property type="nucleotide sequence ID" value="NZ_BMHP01000007.1"/>
</dbReference>
<evidence type="ECO:0000256" key="1">
    <source>
        <dbReference type="SAM" id="Phobius"/>
    </source>
</evidence>
<sequence length="615" mass="65882">MPTIADTLKYFKKAGDVAKPYAKFSNIEGMVNTAIGGAMEQTKVMVTFQAQLGNEGQDLFQHIKKDARAAGQDINESLMAGLSLFNGNVEQTEKLTQIATRLSVFDPSGGGMTNSSSMVKDVMGGDTGALTEKYQVSDEVIQASGIVDSAATGNMDAFIASFEKLLELQDMGKSGLEEMLATPAKQVEALGVNLESSLANAGMGAIIALLPAITMLNEAFKDGRFDSFFTSLYMGFEFFGNIASIIIGFVIENLDLFKNMLLVLGAVFAVIAASMLVDLIIMLWPLLAIVAGIGLLITVLNYLGVSTDQVVGFVVGLFYSLWAIVQNRVASMWNLFVSFAEFLKNLFIHPAYAFKKIFYDMLIGILEQSASIAKTIEDMFTGLVNGFIRAWNLISGLFGGKNIEIISGGFSNAVSDTISYVKEQFERDKPVSDKGVYDYSDKKMQYKDAKDSFNSGYDAAVSGFNNAGDMIGNFNPFGESGGMGGAVSPVQPLDDPNKGLGGLPGMDTLTPQMPVTPGMPVSPAFPAAGGDLPDIGKVEEVGKVNDTVDIKGEDLKMMRELAEMKNIQNFVSLTPSVNMTHTGNINNGYDVDAIVGRIKTSLETEIASSAQGVYG</sequence>
<protein>
    <submittedName>
        <fullName evidence="2">Phage protein</fullName>
    </submittedName>
</protein>
<evidence type="ECO:0000313" key="3">
    <source>
        <dbReference type="Proteomes" id="UP000612456"/>
    </source>
</evidence>